<evidence type="ECO:0000256" key="1">
    <source>
        <dbReference type="ARBA" id="ARBA00022898"/>
    </source>
</evidence>
<dbReference type="RefSeq" id="WP_248253944.1">
    <property type="nucleotide sequence ID" value="NZ_JAIWJX010000002.1"/>
</dbReference>
<dbReference type="PIRSF" id="PIRSF000390">
    <property type="entry name" value="PLP_StrS"/>
    <property type="match status" value="1"/>
</dbReference>
<keyword evidence="7" id="KW-1185">Reference proteome</keyword>
<organism evidence="6 7">
    <name type="scientific">Fictibacillus marinisediminis</name>
    <dbReference type="NCBI Taxonomy" id="2878389"/>
    <lineage>
        <taxon>Bacteria</taxon>
        <taxon>Bacillati</taxon>
        <taxon>Bacillota</taxon>
        <taxon>Bacilli</taxon>
        <taxon>Bacillales</taxon>
        <taxon>Fictibacillaceae</taxon>
        <taxon>Fictibacillus</taxon>
    </lineage>
</organism>
<dbReference type="InterPro" id="IPR015421">
    <property type="entry name" value="PyrdxlP-dep_Trfase_major"/>
</dbReference>
<proteinExistence type="inferred from homology"/>
<dbReference type="PANTHER" id="PTHR30244:SF36">
    <property type="entry name" value="3-OXO-GLUCOSE-6-PHOSPHATE:GLUTAMATE AMINOTRANSFERASE"/>
    <property type="match status" value="1"/>
</dbReference>
<dbReference type="InterPro" id="IPR015424">
    <property type="entry name" value="PyrdxlP-dep_Trfase"/>
</dbReference>
<comment type="similarity">
    <text evidence="2 5">Belongs to the DegT/DnrJ/EryC1 family.</text>
</comment>
<evidence type="ECO:0000313" key="6">
    <source>
        <dbReference type="EMBL" id="MCK6258697.1"/>
    </source>
</evidence>
<dbReference type="InterPro" id="IPR015422">
    <property type="entry name" value="PyrdxlP-dep_Trfase_small"/>
</dbReference>
<dbReference type="Gene3D" id="3.90.1150.10">
    <property type="entry name" value="Aspartate Aminotransferase, domain 1"/>
    <property type="match status" value="1"/>
</dbReference>
<gene>
    <name evidence="6" type="ORF">LCY76_19195</name>
</gene>
<dbReference type="CDD" id="cd00616">
    <property type="entry name" value="AHBA_syn"/>
    <property type="match status" value="1"/>
</dbReference>
<feature type="active site" description="Proton acceptor" evidence="3">
    <location>
        <position position="186"/>
    </location>
</feature>
<evidence type="ECO:0000256" key="4">
    <source>
        <dbReference type="PIRSR" id="PIRSR000390-2"/>
    </source>
</evidence>
<dbReference type="InterPro" id="IPR000653">
    <property type="entry name" value="DegT/StrS_aminotransferase"/>
</dbReference>
<dbReference type="SUPFAM" id="SSF53383">
    <property type="entry name" value="PLP-dependent transferases"/>
    <property type="match status" value="1"/>
</dbReference>
<dbReference type="GO" id="GO:0000271">
    <property type="term" value="P:polysaccharide biosynthetic process"/>
    <property type="evidence" value="ECO:0007669"/>
    <property type="project" value="TreeGrafter"/>
</dbReference>
<evidence type="ECO:0000256" key="2">
    <source>
        <dbReference type="ARBA" id="ARBA00037999"/>
    </source>
</evidence>
<reference evidence="6" key="1">
    <citation type="submission" date="2021-09" db="EMBL/GenBank/DDBJ databases">
        <title>Genome analysis of Fictibacillus sp. KIGAM418 isolated from marine sediment.</title>
        <authorList>
            <person name="Seo M.-J."/>
            <person name="Cho E.-S."/>
            <person name="Hwang C.Y."/>
        </authorList>
    </citation>
    <scope>NUCLEOTIDE SEQUENCE</scope>
    <source>
        <strain evidence="6">KIGAM418</strain>
    </source>
</reference>
<protein>
    <submittedName>
        <fullName evidence="6">DegT/DnrJ/EryC1/StrS family aminotransferase</fullName>
    </submittedName>
</protein>
<dbReference type="Pfam" id="PF01041">
    <property type="entry name" value="DegT_DnrJ_EryC1"/>
    <property type="match status" value="1"/>
</dbReference>
<dbReference type="FunFam" id="3.40.640.10:FF:000089">
    <property type="entry name" value="Aminotransferase, DegT/DnrJ/EryC1/StrS family"/>
    <property type="match status" value="1"/>
</dbReference>
<dbReference type="Proteomes" id="UP001139011">
    <property type="component" value="Unassembled WGS sequence"/>
</dbReference>
<feature type="modified residue" description="N6-(pyridoxal phosphate)lysine" evidence="4">
    <location>
        <position position="186"/>
    </location>
</feature>
<dbReference type="AlphaFoldDB" id="A0A9X1XD66"/>
<dbReference type="GO" id="GO:0030170">
    <property type="term" value="F:pyridoxal phosphate binding"/>
    <property type="evidence" value="ECO:0007669"/>
    <property type="project" value="TreeGrafter"/>
</dbReference>
<dbReference type="GO" id="GO:0008483">
    <property type="term" value="F:transaminase activity"/>
    <property type="evidence" value="ECO:0007669"/>
    <property type="project" value="UniProtKB-KW"/>
</dbReference>
<comment type="caution">
    <text evidence="6">The sequence shown here is derived from an EMBL/GenBank/DDBJ whole genome shotgun (WGS) entry which is preliminary data.</text>
</comment>
<evidence type="ECO:0000313" key="7">
    <source>
        <dbReference type="Proteomes" id="UP001139011"/>
    </source>
</evidence>
<evidence type="ECO:0000256" key="5">
    <source>
        <dbReference type="RuleBase" id="RU004508"/>
    </source>
</evidence>
<sequence>MKVPMLDLSEQYQSLKEEIFASLEDIMSGSRFILGDNVKKLEQDVAEYSAAKHGVGVANGSDALHISLLGCGVKQGDEVIVPSFTFFATAGAVARAGAVPVFVDIDPKTYNIDPAKIEAAVTEKTKAIIPVHLYGQMADMEPIAEIAKKHNLAIIEDAAQAIGSKYKGKNVGELGTTATYSFFPTKNLGGYGDGGMIITNDEDIAETMRVIRVHGSKPKYYHHILGYNSRLDELQAGILNVKFPHLNTWSEARREKAAIYTELLKEKLGDLVVTPFVEEHNYHVFHQYTIQVPDRTGLQEFLKEQGIGSMIYYPKPLHLQPVFKELGYKEGDLPETEKAADRVLSLPMFPELKREQQEYVVEQIAAYFSKNPVNESKEKSFA</sequence>
<name>A0A9X1XD66_9BACL</name>
<dbReference type="EMBL" id="JAIWJX010000002">
    <property type="protein sequence ID" value="MCK6258697.1"/>
    <property type="molecule type" value="Genomic_DNA"/>
</dbReference>
<keyword evidence="1 4" id="KW-0663">Pyridoxal phosphate</keyword>
<keyword evidence="6" id="KW-0032">Aminotransferase</keyword>
<accession>A0A9X1XD66</accession>
<dbReference type="PANTHER" id="PTHR30244">
    <property type="entry name" value="TRANSAMINASE"/>
    <property type="match status" value="1"/>
</dbReference>
<dbReference type="Gene3D" id="3.40.640.10">
    <property type="entry name" value="Type I PLP-dependent aspartate aminotransferase-like (Major domain)"/>
    <property type="match status" value="1"/>
</dbReference>
<evidence type="ECO:0000256" key="3">
    <source>
        <dbReference type="PIRSR" id="PIRSR000390-1"/>
    </source>
</evidence>
<keyword evidence="6" id="KW-0808">Transferase</keyword>